<feature type="domain" description="Heparinase II/III-like C-terminal" evidence="2">
    <location>
        <begin position="333"/>
        <end position="575"/>
    </location>
</feature>
<evidence type="ECO:0000259" key="2">
    <source>
        <dbReference type="Pfam" id="PF07940"/>
    </source>
</evidence>
<keyword evidence="4" id="KW-1185">Reference proteome</keyword>
<name>A0A2U2J6E6_9SPHN</name>
<dbReference type="OrthoDB" id="9787373at2"/>
<comment type="caution">
    <text evidence="3">The sequence shown here is derived from an EMBL/GenBank/DDBJ whole genome shotgun (WGS) entry which is preliminary data.</text>
</comment>
<dbReference type="EMBL" id="QFFF01000001">
    <property type="protein sequence ID" value="PWG03872.1"/>
    <property type="molecule type" value="Genomic_DNA"/>
</dbReference>
<gene>
    <name evidence="3" type="ORF">DF286_06010</name>
</gene>
<accession>A0A2U2J6E6</accession>
<reference evidence="3 4" key="1">
    <citation type="submission" date="2018-05" db="EMBL/GenBank/DDBJ databases">
        <title>Genome of Sphingosinicella humi QZX222.</title>
        <authorList>
            <person name="Qiao Z."/>
            <person name="Wang G."/>
        </authorList>
    </citation>
    <scope>NUCLEOTIDE SEQUENCE [LARGE SCALE GENOMIC DNA]</scope>
    <source>
        <strain evidence="3 4">QZX222</strain>
    </source>
</reference>
<dbReference type="Pfam" id="PF07940">
    <property type="entry name" value="Hepar_II_III_C"/>
    <property type="match status" value="1"/>
</dbReference>
<dbReference type="Gene3D" id="1.50.10.100">
    <property type="entry name" value="Chondroitin AC/alginate lyase"/>
    <property type="match status" value="1"/>
</dbReference>
<dbReference type="GO" id="GO:0016829">
    <property type="term" value="F:lyase activity"/>
    <property type="evidence" value="ECO:0007669"/>
    <property type="project" value="InterPro"/>
</dbReference>
<dbReference type="GO" id="GO:0030313">
    <property type="term" value="C:cell envelope"/>
    <property type="evidence" value="ECO:0007669"/>
    <property type="project" value="UniProtKB-SubCell"/>
</dbReference>
<evidence type="ECO:0000313" key="3">
    <source>
        <dbReference type="EMBL" id="PWG03872.1"/>
    </source>
</evidence>
<sequence length="581" mass="62735">MVSLLERIDHSQGEQEIGEGKRLIRVGDDRGVSLSERLAYRLHRLAWRTPFHAFRLRGRFPLKLLAVPKDPIAGDKAAGEALLAGQMTFGGKSVPIAKLDFADPTLAPDLSDHLQSFAWLRDLAAAATRERGAKLAQSMVRRWLDSYADQVCERAWRADLWGRRILFWAAYAPYILSSNDLVYRSAVLNTLARGARHLEKGADKAPAGLPRITAWIGVIVSALVVQGGSARLGAGERGLARALAGAMHEDGGLVSRSPVEQLELVELMSQLRAAYYAGRRDVPEAIVEALEGSVSALLSATLGDEALSSWQGGNMTSRRRVSAALEGSAIDTRALRQSRGWGYQRLAARKSVAIFDAAPPPPGRALSGGCASTLAFEFSDGADRIVVNCGGVGRDRTTLPPDLLQGLRTSAAHSTLILDDRNSTAIHEDGSLGKGVSQVELSRNDNAGAVTVEASHDGYVRRLGLVHQRQLSLSADGAELTGEDRLLPQGRRRRRDPIPFAVRFHLAPAVEVTTTADGQGALLRIKGGGVWQFRCRGGRLGTEDSLWIDGEARPHSSLQLVVSGETPPDGMAISWMFKRAK</sequence>
<dbReference type="Gene3D" id="2.70.98.70">
    <property type="match status" value="1"/>
</dbReference>
<dbReference type="InterPro" id="IPR012480">
    <property type="entry name" value="Hepar_II_III_C"/>
</dbReference>
<dbReference type="Proteomes" id="UP000245916">
    <property type="component" value="Unassembled WGS sequence"/>
</dbReference>
<evidence type="ECO:0000256" key="1">
    <source>
        <dbReference type="ARBA" id="ARBA00004196"/>
    </source>
</evidence>
<organism evidence="3 4">
    <name type="scientific">Allosphingosinicella humi</name>
    <dbReference type="NCBI Taxonomy" id="2068657"/>
    <lineage>
        <taxon>Bacteria</taxon>
        <taxon>Pseudomonadati</taxon>
        <taxon>Pseudomonadota</taxon>
        <taxon>Alphaproteobacteria</taxon>
        <taxon>Sphingomonadales</taxon>
        <taxon>Sphingomonadaceae</taxon>
        <taxon>Allosphingosinicella</taxon>
    </lineage>
</organism>
<comment type="subcellular location">
    <subcellularLocation>
        <location evidence="1">Cell envelope</location>
    </subcellularLocation>
</comment>
<evidence type="ECO:0000313" key="4">
    <source>
        <dbReference type="Proteomes" id="UP000245916"/>
    </source>
</evidence>
<protein>
    <submittedName>
        <fullName evidence="3">Heparinase</fullName>
    </submittedName>
</protein>
<proteinExistence type="predicted"/>
<dbReference type="AlphaFoldDB" id="A0A2U2J6E6"/>
<dbReference type="InterPro" id="IPR008929">
    <property type="entry name" value="Chondroitin_lyas"/>
</dbReference>